<evidence type="ECO:0000313" key="6">
    <source>
        <dbReference type="EMBL" id="PIZ98475.1"/>
    </source>
</evidence>
<dbReference type="PANTHER" id="PTHR24104">
    <property type="entry name" value="E3 UBIQUITIN-PROTEIN LIGASE NHLRC1-RELATED"/>
    <property type="match status" value="1"/>
</dbReference>
<dbReference type="PANTHER" id="PTHR24104:SF25">
    <property type="entry name" value="PROTEIN LIN-41"/>
    <property type="match status" value="1"/>
</dbReference>
<dbReference type="Gene3D" id="2.130.10.10">
    <property type="entry name" value="YVTN repeat-like/Quinoprotein amine dehydrogenase"/>
    <property type="match status" value="1"/>
</dbReference>
<organism evidence="6 7">
    <name type="scientific">Candidatus Komeilibacteria bacterium CG_4_10_14_0_2_um_filter_37_10</name>
    <dbReference type="NCBI Taxonomy" id="1974470"/>
    <lineage>
        <taxon>Bacteria</taxon>
        <taxon>Candidatus Komeiliibacteriota</taxon>
    </lineage>
</organism>
<evidence type="ECO:0000256" key="4">
    <source>
        <dbReference type="SAM" id="Phobius"/>
    </source>
</evidence>
<evidence type="ECO:0000256" key="1">
    <source>
        <dbReference type="ARBA" id="ARBA00022729"/>
    </source>
</evidence>
<keyword evidence="4" id="KW-1133">Transmembrane helix</keyword>
<dbReference type="SUPFAM" id="SSF101898">
    <property type="entry name" value="NHL repeat"/>
    <property type="match status" value="1"/>
</dbReference>
<evidence type="ECO:0000256" key="3">
    <source>
        <dbReference type="PROSITE-ProRule" id="PRU00504"/>
    </source>
</evidence>
<feature type="repeat" description="NHL" evidence="3">
    <location>
        <begin position="781"/>
        <end position="808"/>
    </location>
</feature>
<dbReference type="InterPro" id="IPR032812">
    <property type="entry name" value="SbsA_Ig"/>
</dbReference>
<proteinExistence type="predicted"/>
<keyword evidence="2" id="KW-0677">Repeat</keyword>
<keyword evidence="4" id="KW-0812">Transmembrane</keyword>
<name>A0A2M7VDH1_9BACT</name>
<accession>A0A2M7VDH1</accession>
<comment type="caution">
    <text evidence="6">The sequence shown here is derived from an EMBL/GenBank/DDBJ whole genome shotgun (WGS) entry which is preliminary data.</text>
</comment>
<dbReference type="Pfam" id="PF13205">
    <property type="entry name" value="Big_5"/>
    <property type="match status" value="1"/>
</dbReference>
<reference evidence="7" key="1">
    <citation type="submission" date="2017-09" db="EMBL/GenBank/DDBJ databases">
        <title>Depth-based differentiation of microbial function through sediment-hosted aquifers and enrichment of novel symbionts in the deep terrestrial subsurface.</title>
        <authorList>
            <person name="Probst A.J."/>
            <person name="Ladd B."/>
            <person name="Jarett J.K."/>
            <person name="Geller-Mcgrath D.E."/>
            <person name="Sieber C.M.K."/>
            <person name="Emerson J.B."/>
            <person name="Anantharaman K."/>
            <person name="Thomas B.C."/>
            <person name="Malmstrom R."/>
            <person name="Stieglmeier M."/>
            <person name="Klingl A."/>
            <person name="Woyke T."/>
            <person name="Ryan C.M."/>
            <person name="Banfield J.F."/>
        </authorList>
    </citation>
    <scope>NUCLEOTIDE SEQUENCE [LARGE SCALE GENOMIC DNA]</scope>
</reference>
<gene>
    <name evidence="6" type="ORF">COX77_04360</name>
</gene>
<evidence type="ECO:0000259" key="5">
    <source>
        <dbReference type="Pfam" id="PF13205"/>
    </source>
</evidence>
<protein>
    <recommendedName>
        <fullName evidence="5">SbsA Ig-like domain-containing protein</fullName>
    </recommendedName>
</protein>
<evidence type="ECO:0000256" key="2">
    <source>
        <dbReference type="ARBA" id="ARBA00022737"/>
    </source>
</evidence>
<dbReference type="GO" id="GO:0008270">
    <property type="term" value="F:zinc ion binding"/>
    <property type="evidence" value="ECO:0007669"/>
    <property type="project" value="UniProtKB-KW"/>
</dbReference>
<feature type="transmembrane region" description="Helical" evidence="4">
    <location>
        <begin position="100"/>
        <end position="122"/>
    </location>
</feature>
<feature type="domain" description="SbsA Ig-like" evidence="5">
    <location>
        <begin position="152"/>
        <end position="263"/>
    </location>
</feature>
<evidence type="ECO:0000313" key="7">
    <source>
        <dbReference type="Proteomes" id="UP000230405"/>
    </source>
</evidence>
<keyword evidence="1" id="KW-0732">Signal</keyword>
<dbReference type="SUPFAM" id="SSF63829">
    <property type="entry name" value="Calcium-dependent phosphotriesterase"/>
    <property type="match status" value="1"/>
</dbReference>
<dbReference type="PROSITE" id="PS51125">
    <property type="entry name" value="NHL"/>
    <property type="match status" value="1"/>
</dbReference>
<sequence length="987" mass="105077">MQGKWLKQKNILVAVVFGLALITFFVLFNPSAFAGNVDLGLDTAATIGLGNVELQTLIVRIVRIFLGFLGLLAVIMILYGGYIWMTAGGSPDKIEKAKKILRNAGIGLLIIIMSFSIAEFIFRQLGWATGLDQNGRFDQSYQYSGGIGGGAIKSHYPPRGAIGVARNVSIVVTFKEKIDRSTIYNQSTGYLISNVVIEDADGNQNSSVKAITEDDNTFVLTSDNYLGRDDTNVVYTVTLTSDILKQNGDPVFGATGSYEWQFTVSTIIDLTPPKVVGVFPIPDKTYARNAVVQINFNEPINPLSASGEVANGFNKIVAQALGVSTPINGTFNIVNQYRTIEFITSDLCGRNSCGYDVFCLPGDKDITVLIKAATLATPGKPTAVIPFNGVVDMANNSLDGNSNGQAEGETIDNYQWQFKTSGLIDLNPPSVTGVTPGVSTVNVGTRSLVKSNFNKLMMYSTLNAENIMIDQNTYYWITSFNDPAAFTVSVINHDEFTEFTPYHPLITNKCMDVFQNCFNPAAGPSDFKVGGTDANVGWLAGTISGNANLTQVPGQLRINMSEIETPYVWIARSNLNEVVRVSTQTGAVSAPVAVGTNPSRTSVDGSSRVWIANRDSCNVTVLYTDSSGNIKYVKGTQVNSTFLTTPACGPRGVAVDADGNIWIAGGSQIVKLSGQDADLGTKLATVAPNAGSFAYGAAIDKFNRLWVVFRDSGKAAVIDVGTGTVLGTPQVGDVGQLYGLATDPEGNIWVDNSWGSATVSKVDGNSANFTFVKYNTGGATPRGVAMDKEGNIWVTNWNSNNVTKLKQDGTILNIFTSGSGPLGISGDAGGHMWVVNYNGGGPAQKYTTCSGGTVTKFNIADGSVDGTYCVGGQPYTYSDMTGFGFKSVVHSLVTGQWLSPVLDMHQPVVVTGLFAHGDFPVGTAVELEGRSATTQAGLATATWQKAQADGLVQLTQGSWLQIRATLKTSRVDQTPSLNNISISISGQ</sequence>
<feature type="transmembrane region" description="Helical" evidence="4">
    <location>
        <begin position="58"/>
        <end position="79"/>
    </location>
</feature>
<dbReference type="InterPro" id="IPR015943">
    <property type="entry name" value="WD40/YVTN_repeat-like_dom_sf"/>
</dbReference>
<dbReference type="InterPro" id="IPR050952">
    <property type="entry name" value="TRIM-NHL_E3_ligases"/>
</dbReference>
<dbReference type="AlphaFoldDB" id="A0A2M7VDH1"/>
<keyword evidence="4" id="KW-0472">Membrane</keyword>
<dbReference type="Pfam" id="PF18895">
    <property type="entry name" value="T4SS_pilin"/>
    <property type="match status" value="1"/>
</dbReference>
<dbReference type="EMBL" id="PFPO01000085">
    <property type="protein sequence ID" value="PIZ98475.1"/>
    <property type="molecule type" value="Genomic_DNA"/>
</dbReference>
<dbReference type="Pfam" id="PF24684">
    <property type="entry name" value="Vgb_lyase"/>
    <property type="match status" value="1"/>
</dbReference>
<dbReference type="Proteomes" id="UP000230405">
    <property type="component" value="Unassembled WGS sequence"/>
</dbReference>
<dbReference type="InterPro" id="IPR043993">
    <property type="entry name" value="T4SS_pilin"/>
</dbReference>
<dbReference type="InterPro" id="IPR001258">
    <property type="entry name" value="NHL_repeat"/>
</dbReference>